<gene>
    <name evidence="10" type="ORF">HALTITAN_2616</name>
</gene>
<evidence type="ECO:0000256" key="2">
    <source>
        <dbReference type="ARBA" id="ARBA00022723"/>
    </source>
</evidence>
<comment type="cofactor">
    <cofactor evidence="6">
        <name>Zn(2+)</name>
        <dbReference type="ChEBI" id="CHEBI:29105"/>
    </cofactor>
    <text evidence="6">Binds 1 zinc ion per subunit.</text>
</comment>
<feature type="domain" description="DUF7092" evidence="9">
    <location>
        <begin position="1"/>
        <end position="88"/>
    </location>
</feature>
<dbReference type="GO" id="GO:0051603">
    <property type="term" value="P:proteolysis involved in protein catabolic process"/>
    <property type="evidence" value="ECO:0007669"/>
    <property type="project" value="TreeGrafter"/>
</dbReference>
<sequence length="367" mass="39822">MLQAQFFDGVTAYRHEVCISVLDDQQALVIHAESLADPVRWELADLRALRDSSSTKQLTLTRYVSSVDERDPARLIVTDNDFIAWLRATQPDLFRRDVRKRTWLRMAGWGTGAVVAIALMLFVILPGMANILAQAIPIEREVAFGKAVTQQIEWVLSSSNAGMQRCDSPEGVAALDTMLERLTAGRDMHYAIDIQVFGHSEVNAFAAPGGQVVILSALLEEAESPEEVAGVLAHEIGHVERRDPMRQALRAAGAAGLLSMVFGDLAGAAVVGEHLLTASYSREAEVEADRFALEMLATAEVDAAGFANFFTRIEGLEDGDIATPEHLSTHPDSSWRGTQAQQLAESQGGTTAILTPAEWAALQAICD</sequence>
<dbReference type="GO" id="GO:0016020">
    <property type="term" value="C:membrane"/>
    <property type="evidence" value="ECO:0007669"/>
    <property type="project" value="TreeGrafter"/>
</dbReference>
<dbReference type="PANTHER" id="PTHR22726">
    <property type="entry name" value="METALLOENDOPEPTIDASE OMA1"/>
    <property type="match status" value="1"/>
</dbReference>
<dbReference type="AlphaFoldDB" id="L9U7N8"/>
<dbReference type="GO" id="GO:0046872">
    <property type="term" value="F:metal ion binding"/>
    <property type="evidence" value="ECO:0007669"/>
    <property type="project" value="UniProtKB-KW"/>
</dbReference>
<evidence type="ECO:0000256" key="3">
    <source>
        <dbReference type="ARBA" id="ARBA00022801"/>
    </source>
</evidence>
<keyword evidence="7" id="KW-0472">Membrane</keyword>
<keyword evidence="4 6" id="KW-0862">Zinc</keyword>
<dbReference type="Gene3D" id="3.30.2010.10">
    <property type="entry name" value="Metalloproteases ('zincins'), catalytic domain"/>
    <property type="match status" value="1"/>
</dbReference>
<evidence type="ECO:0000256" key="4">
    <source>
        <dbReference type="ARBA" id="ARBA00022833"/>
    </source>
</evidence>
<name>L9U7N8_9GAMM</name>
<evidence type="ECO:0000259" key="9">
    <source>
        <dbReference type="Pfam" id="PF23368"/>
    </source>
</evidence>
<accession>L9U7N8</accession>
<keyword evidence="2" id="KW-0479">Metal-binding</keyword>
<feature type="transmembrane region" description="Helical" evidence="7">
    <location>
        <begin position="103"/>
        <end position="125"/>
    </location>
</feature>
<feature type="domain" description="Peptidase M48" evidence="8">
    <location>
        <begin position="175"/>
        <end position="340"/>
    </location>
</feature>
<keyword evidence="5 6" id="KW-0482">Metalloprotease</keyword>
<dbReference type="Pfam" id="PF01435">
    <property type="entry name" value="Peptidase_M48"/>
    <property type="match status" value="1"/>
</dbReference>
<evidence type="ECO:0000259" key="8">
    <source>
        <dbReference type="Pfam" id="PF01435"/>
    </source>
</evidence>
<evidence type="ECO:0000313" key="10">
    <source>
        <dbReference type="EMBL" id="ELY20631.1"/>
    </source>
</evidence>
<dbReference type="GO" id="GO:0004222">
    <property type="term" value="F:metalloendopeptidase activity"/>
    <property type="evidence" value="ECO:0007669"/>
    <property type="project" value="InterPro"/>
</dbReference>
<dbReference type="EMBL" id="AOPO01000014">
    <property type="protein sequence ID" value="ELY20631.1"/>
    <property type="molecule type" value="Genomic_DNA"/>
</dbReference>
<dbReference type="Proteomes" id="UP000011651">
    <property type="component" value="Unassembled WGS sequence"/>
</dbReference>
<evidence type="ECO:0000256" key="7">
    <source>
        <dbReference type="SAM" id="Phobius"/>
    </source>
</evidence>
<dbReference type="PANTHER" id="PTHR22726:SF1">
    <property type="entry name" value="METALLOENDOPEPTIDASE OMA1, MITOCHONDRIAL"/>
    <property type="match status" value="1"/>
</dbReference>
<organism evidence="10 11">
    <name type="scientific">Vreelandella titanicae BH1</name>
    <dbReference type="NCBI Taxonomy" id="1204738"/>
    <lineage>
        <taxon>Bacteria</taxon>
        <taxon>Pseudomonadati</taxon>
        <taxon>Pseudomonadota</taxon>
        <taxon>Gammaproteobacteria</taxon>
        <taxon>Oceanospirillales</taxon>
        <taxon>Halomonadaceae</taxon>
        <taxon>Vreelandella</taxon>
    </lineage>
</organism>
<keyword evidence="7" id="KW-0812">Transmembrane</keyword>
<comment type="similarity">
    <text evidence="6">Belongs to the peptidase M48 family.</text>
</comment>
<evidence type="ECO:0000313" key="11">
    <source>
        <dbReference type="Proteomes" id="UP000011651"/>
    </source>
</evidence>
<dbReference type="PATRIC" id="fig|1204738.3.peg.3951"/>
<dbReference type="CDD" id="cd07332">
    <property type="entry name" value="M48C_Oma1_like"/>
    <property type="match status" value="1"/>
</dbReference>
<keyword evidence="7" id="KW-1133">Transmembrane helix</keyword>
<dbReference type="InterPro" id="IPR001915">
    <property type="entry name" value="Peptidase_M48"/>
</dbReference>
<dbReference type="RefSeq" id="WP_009288120.1">
    <property type="nucleotide sequence ID" value="NZ_AOPO01000014.1"/>
</dbReference>
<keyword evidence="3 6" id="KW-0378">Hydrolase</keyword>
<evidence type="ECO:0000256" key="1">
    <source>
        <dbReference type="ARBA" id="ARBA00022670"/>
    </source>
</evidence>
<reference evidence="10 11" key="1">
    <citation type="journal article" date="2013" name="Genome Announc.">
        <title>Draft Genome of the Marine Gammaproteobacterium Halomonas titanicae.</title>
        <authorList>
            <person name="Sanchez-Porro C."/>
            <person name="de la Haba R.R."/>
            <person name="Cruz-Hernandez N."/>
            <person name="Gonzalez J.M."/>
            <person name="Reyes-Guirao C."/>
            <person name="Navarro-Sampedro L."/>
            <person name="Carballo M."/>
            <person name="Ventosa A."/>
        </authorList>
    </citation>
    <scope>NUCLEOTIDE SEQUENCE [LARGE SCALE GENOMIC DNA]</scope>
    <source>
        <strain evidence="10 11">BH1</strain>
    </source>
</reference>
<dbReference type="Pfam" id="PF23368">
    <property type="entry name" value="DUF7092"/>
    <property type="match status" value="1"/>
</dbReference>
<dbReference type="InterPro" id="IPR051156">
    <property type="entry name" value="Mito/Outer_Membr_Metalloprot"/>
</dbReference>
<proteinExistence type="inferred from homology"/>
<keyword evidence="1 6" id="KW-0645">Protease</keyword>
<comment type="caution">
    <text evidence="10">The sequence shown here is derived from an EMBL/GenBank/DDBJ whole genome shotgun (WGS) entry which is preliminary data.</text>
</comment>
<dbReference type="InterPro" id="IPR055518">
    <property type="entry name" value="DUF7092"/>
</dbReference>
<evidence type="ECO:0000256" key="6">
    <source>
        <dbReference type="RuleBase" id="RU003983"/>
    </source>
</evidence>
<evidence type="ECO:0000256" key="5">
    <source>
        <dbReference type="ARBA" id="ARBA00023049"/>
    </source>
</evidence>
<protein>
    <submittedName>
        <fullName evidence="10">Peptidase M48</fullName>
    </submittedName>
</protein>